<dbReference type="AlphaFoldDB" id="A0A934RAX9"/>
<accession>A0A934RAX9</accession>
<dbReference type="EMBL" id="JAENII010000002">
    <property type="protein sequence ID" value="MBK1825999.1"/>
    <property type="molecule type" value="Genomic_DNA"/>
</dbReference>
<protein>
    <submittedName>
        <fullName evidence="6">ABC transporter ATP-binding protein</fullName>
    </submittedName>
</protein>
<evidence type="ECO:0000256" key="3">
    <source>
        <dbReference type="ARBA" id="ARBA00022741"/>
    </source>
</evidence>
<keyword evidence="4 6" id="KW-0067">ATP-binding</keyword>
<keyword evidence="7" id="KW-1185">Reference proteome</keyword>
<dbReference type="InterPro" id="IPR025302">
    <property type="entry name" value="DrrA1/2-like_C"/>
</dbReference>
<sequence>MSELAIDIGTLRKCYGRFVALAGVSLAVPKGEVFGLLGPNGAGKSTLVKSLLTIVRPTRCDGSLLGQRIGHRKTLARVGYLPEHARFPDYLTGRQIISYSAGLAKVPRRVAKARAEHLLEIVGMAEWADRKNGTYSKGMRQRVGLAQALVNEPEIVFLDEPTDGVDPEGRVEIRKLIERMREEGRTVFVNSHLLGEVEQVADRVAIMARGAIVKQGTVEELTHAENRYEIKTLGPVPVEARKTLEEEGISVAGDTIHVHAEGAEQVQPVIDLLRGTGSPIRQINEVRSTLEDVFMEAVNRQKGEAV</sequence>
<dbReference type="Proteomes" id="UP000658278">
    <property type="component" value="Unassembled WGS sequence"/>
</dbReference>
<dbReference type="InterPro" id="IPR017871">
    <property type="entry name" value="ABC_transporter-like_CS"/>
</dbReference>
<dbReference type="SMART" id="SM00382">
    <property type="entry name" value="AAA"/>
    <property type="match status" value="1"/>
</dbReference>
<dbReference type="Pfam" id="PF00005">
    <property type="entry name" value="ABC_tran"/>
    <property type="match status" value="1"/>
</dbReference>
<dbReference type="PROSITE" id="PS00211">
    <property type="entry name" value="ABC_TRANSPORTER_1"/>
    <property type="match status" value="1"/>
</dbReference>
<comment type="caution">
    <text evidence="6">The sequence shown here is derived from an EMBL/GenBank/DDBJ whole genome shotgun (WGS) entry which is preliminary data.</text>
</comment>
<dbReference type="InterPro" id="IPR027417">
    <property type="entry name" value="P-loop_NTPase"/>
</dbReference>
<dbReference type="SUPFAM" id="SSF52540">
    <property type="entry name" value="P-loop containing nucleoside triphosphate hydrolases"/>
    <property type="match status" value="1"/>
</dbReference>
<evidence type="ECO:0000259" key="5">
    <source>
        <dbReference type="PROSITE" id="PS50893"/>
    </source>
</evidence>
<dbReference type="Gene3D" id="3.40.50.300">
    <property type="entry name" value="P-loop containing nucleotide triphosphate hydrolases"/>
    <property type="match status" value="1"/>
</dbReference>
<evidence type="ECO:0000256" key="2">
    <source>
        <dbReference type="ARBA" id="ARBA00022448"/>
    </source>
</evidence>
<gene>
    <name evidence="6" type="ORF">JIN81_03135</name>
</gene>
<dbReference type="RefSeq" id="WP_200276243.1">
    <property type="nucleotide sequence ID" value="NZ_JAENII010000002.1"/>
</dbReference>
<keyword evidence="2" id="KW-0813">Transport</keyword>
<evidence type="ECO:0000313" key="6">
    <source>
        <dbReference type="EMBL" id="MBK1825999.1"/>
    </source>
</evidence>
<dbReference type="GO" id="GO:0005524">
    <property type="term" value="F:ATP binding"/>
    <property type="evidence" value="ECO:0007669"/>
    <property type="project" value="UniProtKB-KW"/>
</dbReference>
<dbReference type="Pfam" id="PF13732">
    <property type="entry name" value="DrrA1-3_C"/>
    <property type="match status" value="1"/>
</dbReference>
<keyword evidence="3" id="KW-0547">Nucleotide-binding</keyword>
<evidence type="ECO:0000313" key="7">
    <source>
        <dbReference type="Proteomes" id="UP000658278"/>
    </source>
</evidence>
<evidence type="ECO:0000256" key="4">
    <source>
        <dbReference type="ARBA" id="ARBA00022840"/>
    </source>
</evidence>
<proteinExistence type="inferred from homology"/>
<dbReference type="PROSITE" id="PS50893">
    <property type="entry name" value="ABC_TRANSPORTER_2"/>
    <property type="match status" value="1"/>
</dbReference>
<organism evidence="6 7">
    <name type="scientific">Haloferula rosea</name>
    <dbReference type="NCBI Taxonomy" id="490093"/>
    <lineage>
        <taxon>Bacteria</taxon>
        <taxon>Pseudomonadati</taxon>
        <taxon>Verrucomicrobiota</taxon>
        <taxon>Verrucomicrobiia</taxon>
        <taxon>Verrucomicrobiales</taxon>
        <taxon>Verrucomicrobiaceae</taxon>
        <taxon>Haloferula</taxon>
    </lineage>
</organism>
<dbReference type="CDD" id="cd03230">
    <property type="entry name" value="ABC_DR_subfamily_A"/>
    <property type="match status" value="1"/>
</dbReference>
<comment type="similarity">
    <text evidence="1">Belongs to the ABC transporter superfamily.</text>
</comment>
<reference evidence="6" key="1">
    <citation type="submission" date="2021-01" db="EMBL/GenBank/DDBJ databases">
        <title>Modified the classification status of verrucomicrobia.</title>
        <authorList>
            <person name="Feng X."/>
        </authorList>
    </citation>
    <scope>NUCLEOTIDE SEQUENCE</scope>
    <source>
        <strain evidence="6">KCTC 22201</strain>
    </source>
</reference>
<dbReference type="InterPro" id="IPR003593">
    <property type="entry name" value="AAA+_ATPase"/>
</dbReference>
<name>A0A934RAX9_9BACT</name>
<evidence type="ECO:0000256" key="1">
    <source>
        <dbReference type="ARBA" id="ARBA00005417"/>
    </source>
</evidence>
<feature type="domain" description="ABC transporter" evidence="5">
    <location>
        <begin position="6"/>
        <end position="234"/>
    </location>
</feature>
<dbReference type="GO" id="GO:0016887">
    <property type="term" value="F:ATP hydrolysis activity"/>
    <property type="evidence" value="ECO:0007669"/>
    <property type="project" value="InterPro"/>
</dbReference>
<dbReference type="PANTHER" id="PTHR43335">
    <property type="entry name" value="ABC TRANSPORTER, ATP-BINDING PROTEIN"/>
    <property type="match status" value="1"/>
</dbReference>
<dbReference type="InterPro" id="IPR003439">
    <property type="entry name" value="ABC_transporter-like_ATP-bd"/>
</dbReference>